<dbReference type="SUPFAM" id="SSF50800">
    <property type="entry name" value="PK beta-barrel domain-like"/>
    <property type="match status" value="1"/>
</dbReference>
<evidence type="ECO:0000259" key="1">
    <source>
        <dbReference type="PROSITE" id="PS51340"/>
    </source>
</evidence>
<proteinExistence type="predicted"/>
<dbReference type="Gene3D" id="2.40.33.20">
    <property type="entry name" value="PK beta-barrel domain-like"/>
    <property type="match status" value="1"/>
</dbReference>
<reference evidence="2" key="1">
    <citation type="submission" date="2020-02" db="EMBL/GenBank/DDBJ databases">
        <authorList>
            <person name="Meier V. D."/>
        </authorList>
    </citation>
    <scope>NUCLEOTIDE SEQUENCE</scope>
    <source>
        <strain evidence="2">AVDCRST_MAG05</strain>
    </source>
</reference>
<dbReference type="PANTHER" id="PTHR30212">
    <property type="entry name" value="PROTEIN YIIM"/>
    <property type="match status" value="1"/>
</dbReference>
<dbReference type="GO" id="GO:0030151">
    <property type="term" value="F:molybdenum ion binding"/>
    <property type="evidence" value="ECO:0007669"/>
    <property type="project" value="InterPro"/>
</dbReference>
<organism evidence="2">
    <name type="scientific">uncultured Rubrobacteraceae bacterium</name>
    <dbReference type="NCBI Taxonomy" id="349277"/>
    <lineage>
        <taxon>Bacteria</taxon>
        <taxon>Bacillati</taxon>
        <taxon>Actinomycetota</taxon>
        <taxon>Rubrobacteria</taxon>
        <taxon>Rubrobacterales</taxon>
        <taxon>Rubrobacteraceae</taxon>
        <taxon>environmental samples</taxon>
    </lineage>
</organism>
<name>A0A6J4TMZ9_9ACTN</name>
<dbReference type="InterPro" id="IPR005163">
    <property type="entry name" value="Tri_helical_YiiM-like"/>
</dbReference>
<dbReference type="GO" id="GO:0030170">
    <property type="term" value="F:pyridoxal phosphate binding"/>
    <property type="evidence" value="ECO:0007669"/>
    <property type="project" value="InterPro"/>
</dbReference>
<dbReference type="EMBL" id="CADCVM010000444">
    <property type="protein sequence ID" value="CAA9526734.1"/>
    <property type="molecule type" value="Genomic_DNA"/>
</dbReference>
<gene>
    <name evidence="2" type="ORF">AVDCRST_MAG05-4038</name>
</gene>
<dbReference type="PROSITE" id="PS51340">
    <property type="entry name" value="MOSC"/>
    <property type="match status" value="1"/>
</dbReference>
<dbReference type="InterPro" id="IPR011037">
    <property type="entry name" value="Pyrv_Knase-like_insert_dom_sf"/>
</dbReference>
<dbReference type="AlphaFoldDB" id="A0A6J4TMZ9"/>
<accession>A0A6J4TMZ9</accession>
<protein>
    <submittedName>
        <fullName evidence="2">Uncharacterized protein conserved in bacteria</fullName>
    </submittedName>
</protein>
<dbReference type="InterPro" id="IPR052353">
    <property type="entry name" value="Benzoxazolinone_Detox_Enz"/>
</dbReference>
<evidence type="ECO:0000313" key="2">
    <source>
        <dbReference type="EMBL" id="CAA9526734.1"/>
    </source>
</evidence>
<dbReference type="InterPro" id="IPR005302">
    <property type="entry name" value="MoCF_Sase_C"/>
</dbReference>
<dbReference type="GO" id="GO:0003824">
    <property type="term" value="F:catalytic activity"/>
    <property type="evidence" value="ECO:0007669"/>
    <property type="project" value="InterPro"/>
</dbReference>
<feature type="domain" description="MOSC" evidence="1">
    <location>
        <begin position="33"/>
        <end position="167"/>
    </location>
</feature>
<dbReference type="Pfam" id="PF03473">
    <property type="entry name" value="MOSC"/>
    <property type="match status" value="1"/>
</dbReference>
<sequence length="234" mass="25447">MKPVSASLVSVNVGLPAPLAYRGKHVQSGFRKSPVGGALWLSNTGLAGDRQADLKNHGGPEKAVCVYPLEHHPYWEQRLDRRLGPAAFGENFSTEGFAESVVCVGDVYGVGSAIVQVSQPRQPCFKLAARHGVKELALWVQETGLTGFYFRVLREGEVAAGDEISLLERPTPEVSIAEANRVMHLDKHDVAGIERLLAVAELSVNWRRTFEKRLSGRAEDTAPRLEGPDAKKAG</sequence>
<dbReference type="PANTHER" id="PTHR30212:SF4">
    <property type="entry name" value="MOSC DOMAIN-CONTAINING PROTEIN"/>
    <property type="match status" value="1"/>
</dbReference>
<dbReference type="Pfam" id="PF03475">
    <property type="entry name" value="YiiM_3-alpha"/>
    <property type="match status" value="1"/>
</dbReference>